<reference evidence="1" key="1">
    <citation type="journal article" date="2021" name="PeerJ">
        <title>Extensive microbial diversity within the chicken gut microbiome revealed by metagenomics and culture.</title>
        <authorList>
            <person name="Gilroy R."/>
            <person name="Ravi A."/>
            <person name="Getino M."/>
            <person name="Pursley I."/>
            <person name="Horton D.L."/>
            <person name="Alikhan N.F."/>
            <person name="Baker D."/>
            <person name="Gharbi K."/>
            <person name="Hall N."/>
            <person name="Watson M."/>
            <person name="Adriaenssens E.M."/>
            <person name="Foster-Nyarko E."/>
            <person name="Jarju S."/>
            <person name="Secka A."/>
            <person name="Antonio M."/>
            <person name="Oren A."/>
            <person name="Chaudhuri R.R."/>
            <person name="La Ragione R."/>
            <person name="Hildebrand F."/>
            <person name="Pallen M.J."/>
        </authorList>
    </citation>
    <scope>NUCLEOTIDE SEQUENCE</scope>
    <source>
        <strain evidence="1">Gambia16-554</strain>
    </source>
</reference>
<dbReference type="AlphaFoldDB" id="A0A9D2K9H1"/>
<evidence type="ECO:0000313" key="2">
    <source>
        <dbReference type="Proteomes" id="UP000824115"/>
    </source>
</evidence>
<accession>A0A9D2K9H1</accession>
<organism evidence="1 2">
    <name type="scientific">Candidatus Coprenecus stercoravium</name>
    <dbReference type="NCBI Taxonomy" id="2840735"/>
    <lineage>
        <taxon>Bacteria</taxon>
        <taxon>Pseudomonadati</taxon>
        <taxon>Bacteroidota</taxon>
        <taxon>Bacteroidia</taxon>
        <taxon>Bacteroidales</taxon>
        <taxon>Rikenellaceae</taxon>
        <taxon>Rikenellaceae incertae sedis</taxon>
        <taxon>Candidatus Coprenecus</taxon>
    </lineage>
</organism>
<name>A0A9D2K9H1_9BACT</name>
<protein>
    <submittedName>
        <fullName evidence="1">Uncharacterized protein</fullName>
    </submittedName>
</protein>
<evidence type="ECO:0000313" key="1">
    <source>
        <dbReference type="EMBL" id="HIZ86508.1"/>
    </source>
</evidence>
<comment type="caution">
    <text evidence="1">The sequence shown here is derived from an EMBL/GenBank/DDBJ whole genome shotgun (WGS) entry which is preliminary data.</text>
</comment>
<dbReference type="Proteomes" id="UP000824115">
    <property type="component" value="Unassembled WGS sequence"/>
</dbReference>
<reference evidence="1" key="2">
    <citation type="submission" date="2021-04" db="EMBL/GenBank/DDBJ databases">
        <authorList>
            <person name="Gilroy R."/>
        </authorList>
    </citation>
    <scope>NUCLEOTIDE SEQUENCE</scope>
    <source>
        <strain evidence="1">Gambia16-554</strain>
    </source>
</reference>
<dbReference type="EMBL" id="DXAW01000147">
    <property type="protein sequence ID" value="HIZ86508.1"/>
    <property type="molecule type" value="Genomic_DNA"/>
</dbReference>
<gene>
    <name evidence="1" type="ORF">IAC04_08455</name>
</gene>
<proteinExistence type="predicted"/>
<sequence>MERFITLNHSQNCMVIGGASTAEGRVARMLGRLVGAVLKAVYDTLTRYVRPQVKTAS</sequence>